<sequence>CTITHKGSEGKMEVDAVLEMFRRSEENFDVHYTSYVGDCDAKTFKAILEAKPYEGVEVIKSECVGHVEKRMGSRLRNIKKTAKLTDALIKKLTKYYGLAIRRNAHSKENMKKEIMATYYHLSSTDKQPQHH</sequence>
<dbReference type="AlphaFoldDB" id="E2BP31"/>
<dbReference type="InterPro" id="IPR049012">
    <property type="entry name" value="Mutator_transp_dom"/>
</dbReference>
<dbReference type="InParanoid" id="E2BP31"/>
<organism evidence="3">
    <name type="scientific">Harpegnathos saltator</name>
    <name type="common">Jerdon's jumping ant</name>
    <dbReference type="NCBI Taxonomy" id="610380"/>
    <lineage>
        <taxon>Eukaryota</taxon>
        <taxon>Metazoa</taxon>
        <taxon>Ecdysozoa</taxon>
        <taxon>Arthropoda</taxon>
        <taxon>Hexapoda</taxon>
        <taxon>Insecta</taxon>
        <taxon>Pterygota</taxon>
        <taxon>Neoptera</taxon>
        <taxon>Endopterygota</taxon>
        <taxon>Hymenoptera</taxon>
        <taxon>Apocrita</taxon>
        <taxon>Aculeata</taxon>
        <taxon>Formicoidea</taxon>
        <taxon>Formicidae</taxon>
        <taxon>Ponerinae</taxon>
        <taxon>Ponerini</taxon>
        <taxon>Harpegnathos</taxon>
    </lineage>
</organism>
<dbReference type="Proteomes" id="UP000008237">
    <property type="component" value="Unassembled WGS sequence"/>
</dbReference>
<dbReference type="EMBL" id="GL449525">
    <property type="protein sequence ID" value="EFN82550.1"/>
    <property type="molecule type" value="Genomic_DNA"/>
</dbReference>
<protein>
    <recommendedName>
        <fullName evidence="1">Mutator-like transposase domain-containing protein</fullName>
    </recommendedName>
</protein>
<feature type="domain" description="Mutator-like transposase" evidence="1">
    <location>
        <begin position="1"/>
        <end position="123"/>
    </location>
</feature>
<evidence type="ECO:0000259" key="1">
    <source>
        <dbReference type="Pfam" id="PF20700"/>
    </source>
</evidence>
<accession>E2BP31</accession>
<feature type="non-terminal residue" evidence="2">
    <location>
        <position position="1"/>
    </location>
</feature>
<evidence type="ECO:0000313" key="3">
    <source>
        <dbReference type="Proteomes" id="UP000008237"/>
    </source>
</evidence>
<reference evidence="2 3" key="1">
    <citation type="journal article" date="2010" name="Science">
        <title>Genomic comparison of the ants Camponotus floridanus and Harpegnathos saltator.</title>
        <authorList>
            <person name="Bonasio R."/>
            <person name="Zhang G."/>
            <person name="Ye C."/>
            <person name="Mutti N.S."/>
            <person name="Fang X."/>
            <person name="Qin N."/>
            <person name="Donahue G."/>
            <person name="Yang P."/>
            <person name="Li Q."/>
            <person name="Li C."/>
            <person name="Zhang P."/>
            <person name="Huang Z."/>
            <person name="Berger S.L."/>
            <person name="Reinberg D."/>
            <person name="Wang J."/>
            <person name="Liebig J."/>
        </authorList>
    </citation>
    <scope>NUCLEOTIDE SEQUENCE [LARGE SCALE GENOMIC DNA]</scope>
    <source>
        <strain evidence="2 3">R22 G/1</strain>
    </source>
</reference>
<gene>
    <name evidence="2" type="ORF">EAI_05065</name>
</gene>
<feature type="non-terminal residue" evidence="2">
    <location>
        <position position="131"/>
    </location>
</feature>
<name>E2BP31_HARSA</name>
<keyword evidence="3" id="KW-1185">Reference proteome</keyword>
<dbReference type="OMA" id="CTITHKG"/>
<proteinExistence type="predicted"/>
<evidence type="ECO:0000313" key="2">
    <source>
        <dbReference type="EMBL" id="EFN82550.1"/>
    </source>
</evidence>
<dbReference type="OrthoDB" id="8191111at2759"/>
<dbReference type="Pfam" id="PF20700">
    <property type="entry name" value="Mutator"/>
    <property type="match status" value="1"/>
</dbReference>